<name>M0DKW5_9EURY</name>
<keyword evidence="8" id="KW-1185">Reference proteome</keyword>
<evidence type="ECO:0000259" key="6">
    <source>
        <dbReference type="SMART" id="SM00752"/>
    </source>
</evidence>
<feature type="transmembrane region" description="Helical" evidence="5">
    <location>
        <begin position="42"/>
        <end position="60"/>
    </location>
</feature>
<evidence type="ECO:0000256" key="2">
    <source>
        <dbReference type="ARBA" id="ARBA00022692"/>
    </source>
</evidence>
<dbReference type="InterPro" id="IPR011020">
    <property type="entry name" value="HTTM-like"/>
</dbReference>
<dbReference type="EMBL" id="AOJD01000067">
    <property type="protein sequence ID" value="ELZ34804.1"/>
    <property type="molecule type" value="Genomic_DNA"/>
</dbReference>
<feature type="transmembrane region" description="Helical" evidence="5">
    <location>
        <begin position="101"/>
        <end position="122"/>
    </location>
</feature>
<feature type="domain" description="HTTM-like" evidence="6">
    <location>
        <begin position="35"/>
        <end position="322"/>
    </location>
</feature>
<dbReference type="InterPro" id="IPR052964">
    <property type="entry name" value="Sporulation_signal_mat"/>
</dbReference>
<dbReference type="GO" id="GO:0012505">
    <property type="term" value="C:endomembrane system"/>
    <property type="evidence" value="ECO:0007669"/>
    <property type="project" value="UniProtKB-SubCell"/>
</dbReference>
<protein>
    <submittedName>
        <fullName evidence="7">HTTM domain protein</fullName>
    </submittedName>
</protein>
<sequence length="526" mass="54591">MAIVTTADPAGGDTGRSPLASRFSASRFRAALRRRLGVDPRALAAFRAALGVVLLVDLALRARNLTAFYTDAGVLPRATLAETYPLAARLSLHALSGDPRAVALLFLVAAVAAAALAVGHRTRVATAVSLVLLASLQARNPFVLNAGDVLLVRLLGAGLLCPLGARWSLDAVRRGGGVAAAADRVASSTDRVASSTDRVAGSATALPLVLVVVVYVSNAVEKLRGTAWPAGEAVERVFRLTYLHGPLGGLVPEWSPLLTAATYGWLALLVASPLLIAAVGWLRAALAGTLLAAHLSMALGLQIGVFSAISAAALLPFFPPFVWDRVERAVAPAADRLRSAVGRRSVAATTAPATESEPLRAVRDRAAAAVPVLAAVLLVALVAWNGMALGLVETPDPVASVADPAEGGWDMFAPNPPSTDAFVLATATTADGDRIDALYGDPVARDRPPSDARAYPTARWRKLLALLADDPEPARVDPLLAHLCDRADAFAGDGRVASVSLSAVEVDVETGETRIETLGSRECRPE</sequence>
<gene>
    <name evidence="7" type="ORF">C472_13032</name>
</gene>
<evidence type="ECO:0000256" key="1">
    <source>
        <dbReference type="ARBA" id="ARBA00004127"/>
    </source>
</evidence>
<keyword evidence="2 5" id="KW-0812">Transmembrane</keyword>
<feature type="transmembrane region" description="Helical" evidence="5">
    <location>
        <begin position="366"/>
        <end position="384"/>
    </location>
</feature>
<dbReference type="PANTHER" id="PTHR39535">
    <property type="entry name" value="SPORULATION-DELAYING PROTEIN SDPB"/>
    <property type="match status" value="1"/>
</dbReference>
<feature type="transmembrane region" description="Helical" evidence="5">
    <location>
        <begin position="263"/>
        <end position="286"/>
    </location>
</feature>
<comment type="subcellular location">
    <subcellularLocation>
        <location evidence="1">Endomembrane system</location>
        <topology evidence="1">Multi-pass membrane protein</topology>
    </subcellularLocation>
</comment>
<dbReference type="AlphaFoldDB" id="M0DKW5"/>
<comment type="caution">
    <text evidence="7">The sequence shown here is derived from an EMBL/GenBank/DDBJ whole genome shotgun (WGS) entry which is preliminary data.</text>
</comment>
<organism evidence="7 8">
    <name type="scientific">Halorubrum tebenquichense DSM 14210</name>
    <dbReference type="NCBI Taxonomy" id="1227485"/>
    <lineage>
        <taxon>Archaea</taxon>
        <taxon>Methanobacteriati</taxon>
        <taxon>Methanobacteriota</taxon>
        <taxon>Stenosarchaea group</taxon>
        <taxon>Halobacteria</taxon>
        <taxon>Halobacteriales</taxon>
        <taxon>Haloferacaceae</taxon>
        <taxon>Halorubrum</taxon>
    </lineage>
</organism>
<dbReference type="PANTHER" id="PTHR39535:SF2">
    <property type="entry name" value="HTTM DOMAIN-CONTAINING PROTEIN"/>
    <property type="match status" value="1"/>
</dbReference>
<evidence type="ECO:0000256" key="4">
    <source>
        <dbReference type="ARBA" id="ARBA00023136"/>
    </source>
</evidence>
<dbReference type="PATRIC" id="fig|1227485.3.peg.2562"/>
<reference evidence="7 8" key="1">
    <citation type="journal article" date="2014" name="PLoS Genet.">
        <title>Phylogenetically driven sequencing of extremely halophilic archaea reveals strategies for static and dynamic osmo-response.</title>
        <authorList>
            <person name="Becker E.A."/>
            <person name="Seitzer P.M."/>
            <person name="Tritt A."/>
            <person name="Larsen D."/>
            <person name="Krusor M."/>
            <person name="Yao A.I."/>
            <person name="Wu D."/>
            <person name="Madern D."/>
            <person name="Eisen J.A."/>
            <person name="Darling A.E."/>
            <person name="Facciotti M.T."/>
        </authorList>
    </citation>
    <scope>NUCLEOTIDE SEQUENCE [LARGE SCALE GENOMIC DNA]</scope>
    <source>
        <strain evidence="7 8">DSM 14210</strain>
    </source>
</reference>
<keyword evidence="4 5" id="KW-0472">Membrane</keyword>
<keyword evidence="3 5" id="KW-1133">Transmembrane helix</keyword>
<proteinExistence type="predicted"/>
<evidence type="ECO:0000313" key="7">
    <source>
        <dbReference type="EMBL" id="ELZ34804.1"/>
    </source>
</evidence>
<evidence type="ECO:0000313" key="8">
    <source>
        <dbReference type="Proteomes" id="UP000011523"/>
    </source>
</evidence>
<evidence type="ECO:0000256" key="5">
    <source>
        <dbReference type="SAM" id="Phobius"/>
    </source>
</evidence>
<accession>M0DKW5</accession>
<feature type="transmembrane region" description="Helical" evidence="5">
    <location>
        <begin position="298"/>
        <end position="318"/>
    </location>
</feature>
<dbReference type="SMART" id="SM00752">
    <property type="entry name" value="HTTM"/>
    <property type="match status" value="1"/>
</dbReference>
<dbReference type="Proteomes" id="UP000011523">
    <property type="component" value="Unassembled WGS sequence"/>
</dbReference>
<evidence type="ECO:0000256" key="3">
    <source>
        <dbReference type="ARBA" id="ARBA00022989"/>
    </source>
</evidence>